<dbReference type="InterPro" id="IPR017871">
    <property type="entry name" value="ABC_transporter-like_CS"/>
</dbReference>
<dbReference type="InterPro" id="IPR003439">
    <property type="entry name" value="ABC_transporter-like_ATP-bd"/>
</dbReference>
<feature type="transmembrane region" description="Helical" evidence="10">
    <location>
        <begin position="52"/>
        <end position="71"/>
    </location>
</feature>
<dbReference type="GO" id="GO:0005524">
    <property type="term" value="F:ATP binding"/>
    <property type="evidence" value="ECO:0007669"/>
    <property type="project" value="UniProtKB-KW"/>
</dbReference>
<dbReference type="GO" id="GO:0015421">
    <property type="term" value="F:ABC-type oligopeptide transporter activity"/>
    <property type="evidence" value="ECO:0007669"/>
    <property type="project" value="TreeGrafter"/>
</dbReference>
<dbReference type="PROSITE" id="PS50929">
    <property type="entry name" value="ABC_TM1F"/>
    <property type="match status" value="1"/>
</dbReference>
<keyword evidence="8 10" id="KW-0472">Membrane</keyword>
<feature type="transmembrane region" description="Helical" evidence="10">
    <location>
        <begin position="98"/>
        <end position="118"/>
    </location>
</feature>
<keyword evidence="3" id="KW-1003">Cell membrane</keyword>
<comment type="caution">
    <text evidence="13">The sequence shown here is derived from an EMBL/GenBank/DDBJ whole genome shotgun (WGS) entry which is preliminary data.</text>
</comment>
<dbReference type="Pfam" id="PF00664">
    <property type="entry name" value="ABC_membrane"/>
    <property type="match status" value="1"/>
</dbReference>
<feature type="transmembrane region" description="Helical" evidence="10">
    <location>
        <begin position="200"/>
        <end position="219"/>
    </location>
</feature>
<keyword evidence="4 10" id="KW-0812">Transmembrane</keyword>
<evidence type="ECO:0000256" key="4">
    <source>
        <dbReference type="ARBA" id="ARBA00022692"/>
    </source>
</evidence>
<dbReference type="PANTHER" id="PTHR43394:SF1">
    <property type="entry name" value="ATP-BINDING CASSETTE SUB-FAMILY B MEMBER 10, MITOCHONDRIAL"/>
    <property type="match status" value="1"/>
</dbReference>
<sequence length="616" mass="68000">MQNTKETRGGNQRGGNMTRGAGPRGGRPDDSTPKISITQSLKRLSVYTKKSTGLIILTAIAVLIGTLVTVLTPKVLGNTTTIIFDGVRRATGIDFTQLRLTLLILLGLYLLTFLTSFLQQRFMTVITQDITRRLRRDLKAKLNRLPIDYFDQHQNGELMSIATNDVDNIVSGLQRSLTSIISSIISAIGVFVMMLTISPLLTLVVCLMIPVMLLVTRLVTPKAQKYNGEYFGSLGQLNTQIEESLQGFTVVKSFNGTQNALAKFEHANQSMVTSGWKAVFISGLTMPMMTLVQNIVYVLIAAIGSLSVVGGTMTLGNMQAFLQYSSQFSSPLLQLAQIWGTLLSMLTSINRIFSVLDADEMDETLGDYPNEPASDAKVSFKHVQFGYDDKLLMPDFNMAVEPGQMTAIVGETGAGKTTVINLLERFYDIKGGALLVNGQDIRNISRHDLRAKMAMVLQETWLFSGTIFDNIKYGNETATDEEVYAAAKAAYADDFIQKLPDGYQTILNENADNISQGQRQLLTIARAFIANPEILILDEATSNVDSRTELIVQQAMERLLKHRTSFVIAHRLSTIYDADRILVMDHGNIVESGTHQELLAQNGTYHQLYTSQFATA</sequence>
<keyword evidence="2" id="KW-0813">Transport</keyword>
<organism evidence="13 14">
    <name type="scientific">Lacticaseibacillus brantae DSM 23927</name>
    <dbReference type="NCBI Taxonomy" id="1423727"/>
    <lineage>
        <taxon>Bacteria</taxon>
        <taxon>Bacillati</taxon>
        <taxon>Bacillota</taxon>
        <taxon>Bacilli</taxon>
        <taxon>Lactobacillales</taxon>
        <taxon>Lactobacillaceae</taxon>
        <taxon>Lacticaseibacillus</taxon>
    </lineage>
</organism>
<dbReference type="PROSITE" id="PS00211">
    <property type="entry name" value="ABC_TRANSPORTER_1"/>
    <property type="match status" value="1"/>
</dbReference>
<dbReference type="InterPro" id="IPR039421">
    <property type="entry name" value="Type_1_exporter"/>
</dbReference>
<dbReference type="SUPFAM" id="SSF52540">
    <property type="entry name" value="P-loop containing nucleoside triphosphate hydrolases"/>
    <property type="match status" value="1"/>
</dbReference>
<evidence type="ECO:0000313" key="14">
    <source>
        <dbReference type="Proteomes" id="UP000051672"/>
    </source>
</evidence>
<feature type="domain" description="ABC transporter" evidence="11">
    <location>
        <begin position="378"/>
        <end position="611"/>
    </location>
</feature>
<dbReference type="SMART" id="SM00382">
    <property type="entry name" value="AAA"/>
    <property type="match status" value="1"/>
</dbReference>
<dbReference type="Pfam" id="PF00005">
    <property type="entry name" value="ABC_tran"/>
    <property type="match status" value="1"/>
</dbReference>
<dbReference type="InterPro" id="IPR003593">
    <property type="entry name" value="AAA+_ATPase"/>
</dbReference>
<dbReference type="Gene3D" id="1.20.1560.10">
    <property type="entry name" value="ABC transporter type 1, transmembrane domain"/>
    <property type="match status" value="1"/>
</dbReference>
<evidence type="ECO:0000256" key="6">
    <source>
        <dbReference type="ARBA" id="ARBA00022840"/>
    </source>
</evidence>
<dbReference type="CDD" id="cd03254">
    <property type="entry name" value="ABCC_Glucan_exporter_like"/>
    <property type="match status" value="1"/>
</dbReference>
<feature type="region of interest" description="Disordered" evidence="9">
    <location>
        <begin position="1"/>
        <end position="34"/>
    </location>
</feature>
<evidence type="ECO:0000259" key="12">
    <source>
        <dbReference type="PROSITE" id="PS50929"/>
    </source>
</evidence>
<dbReference type="FunFam" id="1.20.1560.10:FF:000011">
    <property type="entry name" value="Multidrug ABC transporter ATP-binding protein"/>
    <property type="match status" value="1"/>
</dbReference>
<dbReference type="InterPro" id="IPR027417">
    <property type="entry name" value="P-loop_NTPase"/>
</dbReference>
<dbReference type="PROSITE" id="PS50893">
    <property type="entry name" value="ABC_TRANSPORTER_2"/>
    <property type="match status" value="1"/>
</dbReference>
<evidence type="ECO:0000256" key="3">
    <source>
        <dbReference type="ARBA" id="ARBA00022475"/>
    </source>
</evidence>
<dbReference type="Proteomes" id="UP000051672">
    <property type="component" value="Unassembled WGS sequence"/>
</dbReference>
<gene>
    <name evidence="13" type="ORF">FC34_GL001020</name>
</gene>
<evidence type="ECO:0000256" key="2">
    <source>
        <dbReference type="ARBA" id="ARBA00022448"/>
    </source>
</evidence>
<evidence type="ECO:0000259" key="11">
    <source>
        <dbReference type="PROSITE" id="PS50893"/>
    </source>
</evidence>
<dbReference type="STRING" id="1423727.FC34_GL001020"/>
<keyword evidence="6 13" id="KW-0067">ATP-binding</keyword>
<dbReference type="AlphaFoldDB" id="A0A0R2AZ37"/>
<dbReference type="SUPFAM" id="SSF90123">
    <property type="entry name" value="ABC transporter transmembrane region"/>
    <property type="match status" value="1"/>
</dbReference>
<dbReference type="FunFam" id="3.40.50.300:FF:000287">
    <property type="entry name" value="Multidrug ABC transporter ATP-binding protein"/>
    <property type="match status" value="1"/>
</dbReference>
<protein>
    <submittedName>
        <fullName evidence="13">ABC transporter, ATP-binding and permease protein</fullName>
    </submittedName>
</protein>
<dbReference type="GO" id="GO:0005886">
    <property type="term" value="C:plasma membrane"/>
    <property type="evidence" value="ECO:0007669"/>
    <property type="project" value="UniProtKB-SubCell"/>
</dbReference>
<evidence type="ECO:0000256" key="10">
    <source>
        <dbReference type="SAM" id="Phobius"/>
    </source>
</evidence>
<keyword evidence="14" id="KW-1185">Reference proteome</keyword>
<dbReference type="PATRIC" id="fig|1423727.3.peg.1028"/>
<dbReference type="CDD" id="cd18547">
    <property type="entry name" value="ABC_6TM_Tm288_like"/>
    <property type="match status" value="1"/>
</dbReference>
<evidence type="ECO:0000256" key="9">
    <source>
        <dbReference type="SAM" id="MobiDB-lite"/>
    </source>
</evidence>
<evidence type="ECO:0000256" key="7">
    <source>
        <dbReference type="ARBA" id="ARBA00022989"/>
    </source>
</evidence>
<name>A0A0R2AZ37_9LACO</name>
<evidence type="ECO:0000256" key="8">
    <source>
        <dbReference type="ARBA" id="ARBA00023136"/>
    </source>
</evidence>
<dbReference type="PANTHER" id="PTHR43394">
    <property type="entry name" value="ATP-DEPENDENT PERMEASE MDL1, MITOCHONDRIAL"/>
    <property type="match status" value="1"/>
</dbReference>
<feature type="domain" description="ABC transmembrane type-1" evidence="12">
    <location>
        <begin position="56"/>
        <end position="344"/>
    </location>
</feature>
<dbReference type="InterPro" id="IPR036640">
    <property type="entry name" value="ABC1_TM_sf"/>
</dbReference>
<evidence type="ECO:0000256" key="5">
    <source>
        <dbReference type="ARBA" id="ARBA00022741"/>
    </source>
</evidence>
<evidence type="ECO:0000256" key="1">
    <source>
        <dbReference type="ARBA" id="ARBA00004651"/>
    </source>
</evidence>
<comment type="subcellular location">
    <subcellularLocation>
        <location evidence="1">Cell membrane</location>
        <topology evidence="1">Multi-pass membrane protein</topology>
    </subcellularLocation>
</comment>
<proteinExistence type="predicted"/>
<reference evidence="13 14" key="1">
    <citation type="journal article" date="2015" name="Genome Announc.">
        <title>Expanding the biotechnology potential of lactobacilli through comparative genomics of 213 strains and associated genera.</title>
        <authorList>
            <person name="Sun Z."/>
            <person name="Harris H.M."/>
            <person name="McCann A."/>
            <person name="Guo C."/>
            <person name="Argimon S."/>
            <person name="Zhang W."/>
            <person name="Yang X."/>
            <person name="Jeffery I.B."/>
            <person name="Cooney J.C."/>
            <person name="Kagawa T.F."/>
            <person name="Liu W."/>
            <person name="Song Y."/>
            <person name="Salvetti E."/>
            <person name="Wrobel A."/>
            <person name="Rasinkangas P."/>
            <person name="Parkhill J."/>
            <person name="Rea M.C."/>
            <person name="O'Sullivan O."/>
            <person name="Ritari J."/>
            <person name="Douillard F.P."/>
            <person name="Paul Ross R."/>
            <person name="Yang R."/>
            <person name="Briner A.E."/>
            <person name="Felis G.E."/>
            <person name="de Vos W.M."/>
            <person name="Barrangou R."/>
            <person name="Klaenhammer T.R."/>
            <person name="Caufield P.W."/>
            <person name="Cui Y."/>
            <person name="Zhang H."/>
            <person name="O'Toole P.W."/>
        </authorList>
    </citation>
    <scope>NUCLEOTIDE SEQUENCE [LARGE SCALE GENOMIC DNA]</scope>
    <source>
        <strain evidence="13 14">DSM 23927</strain>
    </source>
</reference>
<feature type="transmembrane region" description="Helical" evidence="10">
    <location>
        <begin position="177"/>
        <end position="194"/>
    </location>
</feature>
<keyword evidence="7 10" id="KW-1133">Transmembrane helix</keyword>
<dbReference type="InterPro" id="IPR011527">
    <property type="entry name" value="ABC1_TM_dom"/>
</dbReference>
<accession>A0A0R2AZ37</accession>
<dbReference type="GO" id="GO:0016887">
    <property type="term" value="F:ATP hydrolysis activity"/>
    <property type="evidence" value="ECO:0007669"/>
    <property type="project" value="InterPro"/>
</dbReference>
<evidence type="ECO:0000313" key="13">
    <source>
        <dbReference type="EMBL" id="KRM72037.1"/>
    </source>
</evidence>
<dbReference type="RefSeq" id="WP_083479244.1">
    <property type="nucleotide sequence ID" value="NZ_AYZQ01000002.1"/>
</dbReference>
<feature type="transmembrane region" description="Helical" evidence="10">
    <location>
        <begin position="295"/>
        <end position="315"/>
    </location>
</feature>
<keyword evidence="5" id="KW-0547">Nucleotide-binding</keyword>
<dbReference type="EMBL" id="AYZQ01000002">
    <property type="protein sequence ID" value="KRM72037.1"/>
    <property type="molecule type" value="Genomic_DNA"/>
</dbReference>
<dbReference type="Gene3D" id="3.40.50.300">
    <property type="entry name" value="P-loop containing nucleotide triphosphate hydrolases"/>
    <property type="match status" value="1"/>
</dbReference>